<evidence type="ECO:0000256" key="2">
    <source>
        <dbReference type="ARBA" id="ARBA00022676"/>
    </source>
</evidence>
<keyword evidence="5 7" id="KW-1133">Transmembrane helix</keyword>
<dbReference type="RefSeq" id="WP_119437481.1">
    <property type="nucleotide sequence ID" value="NZ_QWGR01000004.1"/>
</dbReference>
<dbReference type="InterPro" id="IPR050256">
    <property type="entry name" value="Glycosyltransferase_2"/>
</dbReference>
<comment type="subcellular location">
    <subcellularLocation>
        <location evidence="1">Membrane</location>
        <topology evidence="1">Multi-pass membrane protein</topology>
    </subcellularLocation>
</comment>
<comment type="caution">
    <text evidence="9">The sequence shown here is derived from an EMBL/GenBank/DDBJ whole genome shotgun (WGS) entry which is preliminary data.</text>
</comment>
<dbReference type="EMBL" id="QWGR01000004">
    <property type="protein sequence ID" value="RIJ48561.1"/>
    <property type="molecule type" value="Genomic_DNA"/>
</dbReference>
<evidence type="ECO:0000256" key="7">
    <source>
        <dbReference type="SAM" id="Phobius"/>
    </source>
</evidence>
<dbReference type="GO" id="GO:0005886">
    <property type="term" value="C:plasma membrane"/>
    <property type="evidence" value="ECO:0007669"/>
    <property type="project" value="TreeGrafter"/>
</dbReference>
<dbReference type="GO" id="GO:0016757">
    <property type="term" value="F:glycosyltransferase activity"/>
    <property type="evidence" value="ECO:0007669"/>
    <property type="project" value="UniProtKB-KW"/>
</dbReference>
<dbReference type="InterPro" id="IPR029044">
    <property type="entry name" value="Nucleotide-diphossugar_trans"/>
</dbReference>
<evidence type="ECO:0000256" key="4">
    <source>
        <dbReference type="ARBA" id="ARBA00022692"/>
    </source>
</evidence>
<sequence length="326" mass="37025">MKMISVVIPLYNESILVDRLLQKVIKNVKAEKEPFEVVCVDDGSTDDTLSKLLMFRKEAPEVKVISLSRNFGLQAAITAGLEFSKGERVVIMDGDLQDPPEVIPQLLQKMKETNCDVVSAVRSKRMENFSKRFFIRVFHKIFSNISEGNQVEQSGNFCLLSRKAVQSVLAFSERNRYFPGIRNFIGFQHEFVMYDRADRAEGEAKMTSRKLFSLAADAIYSFSKWPIKACLYLGLLGVVVFLLAIVYTLVSKFTGLAPFGWSSTFLAISFFGSVQLTFLGLIGEYIFRIYKEVQKRPVYLVKQVFDDTANDHEVNIKINPTKRSDA</sequence>
<evidence type="ECO:0000313" key="10">
    <source>
        <dbReference type="Proteomes" id="UP000265926"/>
    </source>
</evidence>
<dbReference type="InterPro" id="IPR001173">
    <property type="entry name" value="Glyco_trans_2-like"/>
</dbReference>
<dbReference type="PANTHER" id="PTHR48090">
    <property type="entry name" value="UNDECAPRENYL-PHOSPHATE 4-DEOXY-4-FORMAMIDO-L-ARABINOSE TRANSFERASE-RELATED"/>
    <property type="match status" value="1"/>
</dbReference>
<dbReference type="CDD" id="cd04187">
    <property type="entry name" value="DPM1_like_bac"/>
    <property type="match status" value="1"/>
</dbReference>
<dbReference type="SUPFAM" id="SSF53448">
    <property type="entry name" value="Nucleotide-diphospho-sugar transferases"/>
    <property type="match status" value="1"/>
</dbReference>
<evidence type="ECO:0000256" key="6">
    <source>
        <dbReference type="ARBA" id="ARBA00023136"/>
    </source>
</evidence>
<proteinExistence type="predicted"/>
<feature type="transmembrane region" description="Helical" evidence="7">
    <location>
        <begin position="265"/>
        <end position="287"/>
    </location>
</feature>
<evidence type="ECO:0000256" key="3">
    <source>
        <dbReference type="ARBA" id="ARBA00022679"/>
    </source>
</evidence>
<organism evidence="9 10">
    <name type="scientific">Maribellus luteus</name>
    <dbReference type="NCBI Taxonomy" id="2305463"/>
    <lineage>
        <taxon>Bacteria</taxon>
        <taxon>Pseudomonadati</taxon>
        <taxon>Bacteroidota</taxon>
        <taxon>Bacteroidia</taxon>
        <taxon>Marinilabiliales</taxon>
        <taxon>Prolixibacteraceae</taxon>
        <taxon>Maribellus</taxon>
    </lineage>
</organism>
<protein>
    <submittedName>
        <fullName evidence="9">Glycosyltransferase</fullName>
    </submittedName>
</protein>
<dbReference type="AlphaFoldDB" id="A0A399T303"/>
<keyword evidence="6 7" id="KW-0472">Membrane</keyword>
<evidence type="ECO:0000313" key="9">
    <source>
        <dbReference type="EMBL" id="RIJ48561.1"/>
    </source>
</evidence>
<keyword evidence="10" id="KW-1185">Reference proteome</keyword>
<keyword evidence="2" id="KW-0328">Glycosyltransferase</keyword>
<keyword evidence="3 9" id="KW-0808">Transferase</keyword>
<dbReference type="PANTHER" id="PTHR48090:SF1">
    <property type="entry name" value="PROPHAGE BACTOPRENOL GLUCOSYL TRANSFERASE HOMOLOG"/>
    <property type="match status" value="1"/>
</dbReference>
<dbReference type="OrthoDB" id="9807778at2"/>
<dbReference type="Gene3D" id="3.90.550.10">
    <property type="entry name" value="Spore Coat Polysaccharide Biosynthesis Protein SpsA, Chain A"/>
    <property type="match status" value="1"/>
</dbReference>
<reference evidence="9 10" key="1">
    <citation type="submission" date="2018-08" db="EMBL/GenBank/DDBJ databases">
        <title>Pallidiluteibacterium maritimus gen. nov., sp. nov., isolated from coastal sediment.</title>
        <authorList>
            <person name="Zhou L.Y."/>
        </authorList>
    </citation>
    <scope>NUCLEOTIDE SEQUENCE [LARGE SCALE GENOMIC DNA]</scope>
    <source>
        <strain evidence="9 10">XSD2</strain>
    </source>
</reference>
<accession>A0A399T303</accession>
<feature type="transmembrane region" description="Helical" evidence="7">
    <location>
        <begin position="229"/>
        <end position="250"/>
    </location>
</feature>
<dbReference type="Proteomes" id="UP000265926">
    <property type="component" value="Unassembled WGS sequence"/>
</dbReference>
<keyword evidence="4 7" id="KW-0812">Transmembrane</keyword>
<name>A0A399T303_9BACT</name>
<gene>
    <name evidence="9" type="ORF">D1614_08465</name>
</gene>
<dbReference type="Pfam" id="PF00535">
    <property type="entry name" value="Glycos_transf_2"/>
    <property type="match status" value="1"/>
</dbReference>
<feature type="domain" description="Glycosyltransferase 2-like" evidence="8">
    <location>
        <begin position="5"/>
        <end position="167"/>
    </location>
</feature>
<evidence type="ECO:0000259" key="8">
    <source>
        <dbReference type="Pfam" id="PF00535"/>
    </source>
</evidence>
<evidence type="ECO:0000256" key="1">
    <source>
        <dbReference type="ARBA" id="ARBA00004141"/>
    </source>
</evidence>
<evidence type="ECO:0000256" key="5">
    <source>
        <dbReference type="ARBA" id="ARBA00022989"/>
    </source>
</evidence>